<protein>
    <submittedName>
        <fullName evidence="5">WD40 repeat-like protein</fullName>
    </submittedName>
</protein>
<evidence type="ECO:0000313" key="5">
    <source>
        <dbReference type="EMBL" id="KAF2755226.1"/>
    </source>
</evidence>
<name>A0A6A6VZE8_9PEZI</name>
<dbReference type="PROSITE" id="PS00678">
    <property type="entry name" value="WD_REPEATS_1"/>
    <property type="match status" value="2"/>
</dbReference>
<reference evidence="5" key="1">
    <citation type="journal article" date="2020" name="Stud. Mycol.">
        <title>101 Dothideomycetes genomes: a test case for predicting lifestyles and emergence of pathogens.</title>
        <authorList>
            <person name="Haridas S."/>
            <person name="Albert R."/>
            <person name="Binder M."/>
            <person name="Bloem J."/>
            <person name="Labutti K."/>
            <person name="Salamov A."/>
            <person name="Andreopoulos B."/>
            <person name="Baker S."/>
            <person name="Barry K."/>
            <person name="Bills G."/>
            <person name="Bluhm B."/>
            <person name="Cannon C."/>
            <person name="Castanera R."/>
            <person name="Culley D."/>
            <person name="Daum C."/>
            <person name="Ezra D."/>
            <person name="Gonzalez J."/>
            <person name="Henrissat B."/>
            <person name="Kuo A."/>
            <person name="Liang C."/>
            <person name="Lipzen A."/>
            <person name="Lutzoni F."/>
            <person name="Magnuson J."/>
            <person name="Mondo S."/>
            <person name="Nolan M."/>
            <person name="Ohm R."/>
            <person name="Pangilinan J."/>
            <person name="Park H.-J."/>
            <person name="Ramirez L."/>
            <person name="Alfaro M."/>
            <person name="Sun H."/>
            <person name="Tritt A."/>
            <person name="Yoshinaga Y."/>
            <person name="Zwiers L.-H."/>
            <person name="Turgeon B."/>
            <person name="Goodwin S."/>
            <person name="Spatafora J."/>
            <person name="Crous P."/>
            <person name="Grigoriev I."/>
        </authorList>
    </citation>
    <scope>NUCLEOTIDE SEQUENCE</scope>
    <source>
        <strain evidence="5">CBS 121739</strain>
    </source>
</reference>
<dbReference type="Gene3D" id="2.130.10.10">
    <property type="entry name" value="YVTN repeat-like/Quinoprotein amine dehydrogenase"/>
    <property type="match status" value="1"/>
</dbReference>
<accession>A0A6A6VZE8</accession>
<evidence type="ECO:0000313" key="6">
    <source>
        <dbReference type="Proteomes" id="UP000799437"/>
    </source>
</evidence>
<feature type="region of interest" description="Disordered" evidence="4">
    <location>
        <begin position="263"/>
        <end position="318"/>
    </location>
</feature>
<dbReference type="GeneID" id="54487236"/>
<feature type="compositionally biased region" description="Polar residues" evidence="4">
    <location>
        <begin position="126"/>
        <end position="149"/>
    </location>
</feature>
<dbReference type="PANTHER" id="PTHR19919">
    <property type="entry name" value="WD REPEAT CONTAINING PROTEIN"/>
    <property type="match status" value="1"/>
</dbReference>
<feature type="compositionally biased region" description="Polar residues" evidence="4">
    <location>
        <begin position="263"/>
        <end position="289"/>
    </location>
</feature>
<feature type="compositionally biased region" description="Low complexity" evidence="4">
    <location>
        <begin position="681"/>
        <end position="724"/>
    </location>
</feature>
<dbReference type="SUPFAM" id="SSF50978">
    <property type="entry name" value="WD40 repeat-like"/>
    <property type="match status" value="1"/>
</dbReference>
<feature type="region of interest" description="Disordered" evidence="4">
    <location>
        <begin position="668"/>
        <end position="730"/>
    </location>
</feature>
<dbReference type="InterPro" id="IPR001680">
    <property type="entry name" value="WD40_rpt"/>
</dbReference>
<keyword evidence="2" id="KW-0677">Repeat</keyword>
<dbReference type="InterPro" id="IPR036322">
    <property type="entry name" value="WD40_repeat_dom_sf"/>
</dbReference>
<dbReference type="InterPro" id="IPR019775">
    <property type="entry name" value="WD40_repeat_CS"/>
</dbReference>
<dbReference type="PROSITE" id="PS50082">
    <property type="entry name" value="WD_REPEATS_2"/>
    <property type="match status" value="2"/>
</dbReference>
<keyword evidence="6" id="KW-1185">Reference proteome</keyword>
<dbReference type="InterPro" id="IPR015943">
    <property type="entry name" value="WD40/YVTN_repeat-like_dom_sf"/>
</dbReference>
<feature type="compositionally biased region" description="Polar residues" evidence="4">
    <location>
        <begin position="73"/>
        <end position="85"/>
    </location>
</feature>
<dbReference type="OrthoDB" id="1284551at2759"/>
<dbReference type="SMART" id="SM00320">
    <property type="entry name" value="WD40"/>
    <property type="match status" value="4"/>
</dbReference>
<dbReference type="AlphaFoldDB" id="A0A6A6VZE8"/>
<evidence type="ECO:0000256" key="4">
    <source>
        <dbReference type="SAM" id="MobiDB-lite"/>
    </source>
</evidence>
<feature type="repeat" description="WD" evidence="3">
    <location>
        <begin position="626"/>
        <end position="668"/>
    </location>
</feature>
<sequence>MPFHHHQQQQQQQQHGPSSNTPAAGIYQAARALGSIGAPTGNLRSATSGQTAAGTDSLLPSSGNAPGLGPFSGGSTPALGSSQVPGPSASAPANNPQPFETPRRTNTIGRGGEELHISTGPGSMGQHHSAQQGLHTPQQHGQAFDSPQQFAGGAPNISLQQATPQGNQYVPSQPSPGGVPGSLQPAGGNQRPGPSSAYTAPTTVPTMPQVQTNAQQYTLPTRSNTINQSGGAGGGGGGGSSSHTYSRSSPAGLEQKYIPFSNTPENAKLASTPSRYYPQTPSGALSQSPLGLADIRPRAGSSLEDTVGPAAALSSDQTPSNSSYLAPWGVYAFDWCKWPIRNGDSAGKMAVGSYLEDPHNFIQILDTQIVPQDNAPHGGSGYGIEYTKVAEATCSYPVTRVLWEPPSSQKQSTDLLATSGDHLRLWSLPQNVASPISNTITRSSAVNQRDPPVQKLTPLALLSNSKSPEHTAPLTSLDWNVLSPKLIITSSIDTTCTIWDIPTLTAKTQLIAHDKEVFDVRFCAQSTDVFVSCGADGSVRMFDLRSLEHSTIIYEPSDKTADKDGKGSPAGRMSPTKAQQTMSYAPPLLRLAASPHESHLLATFAADSNLIRILDIRQPGQAFLELKGHSAPLNSIEWSPTRRGLLASGADDSLVLIWDLMNNENSASLNGGAAPGGGPMMGAPQQQQQQQQQQTQTQQQHPQTQQQHHASQTTQAGQQQTPSQKGPYASWRCDYEVGNLSWAPSSALTGQGGEWLGVGGGRGIWGVKI</sequence>
<feature type="repeat" description="WD" evidence="3">
    <location>
        <begin position="510"/>
        <end position="552"/>
    </location>
</feature>
<feature type="compositionally biased region" description="Gly residues" evidence="4">
    <location>
        <begin position="230"/>
        <end position="240"/>
    </location>
</feature>
<dbReference type="PROSITE" id="PS50294">
    <property type="entry name" value="WD_REPEATS_REGION"/>
    <property type="match status" value="1"/>
</dbReference>
<evidence type="ECO:0000256" key="1">
    <source>
        <dbReference type="ARBA" id="ARBA00022574"/>
    </source>
</evidence>
<feature type="compositionally biased region" description="Low complexity" evidence="4">
    <location>
        <begin position="87"/>
        <end position="96"/>
    </location>
</feature>
<gene>
    <name evidence="5" type="ORF">EJ05DRAFT_494228</name>
</gene>
<feature type="region of interest" description="Disordered" evidence="4">
    <location>
        <begin position="222"/>
        <end position="251"/>
    </location>
</feature>
<dbReference type="RefSeq" id="XP_033597677.1">
    <property type="nucleotide sequence ID" value="XM_033746182.1"/>
</dbReference>
<feature type="region of interest" description="Disordered" evidence="4">
    <location>
        <begin position="557"/>
        <end position="578"/>
    </location>
</feature>
<dbReference type="EMBL" id="ML996578">
    <property type="protein sequence ID" value="KAF2755226.1"/>
    <property type="molecule type" value="Genomic_DNA"/>
</dbReference>
<organism evidence="5 6">
    <name type="scientific">Pseudovirgaria hyperparasitica</name>
    <dbReference type="NCBI Taxonomy" id="470096"/>
    <lineage>
        <taxon>Eukaryota</taxon>
        <taxon>Fungi</taxon>
        <taxon>Dikarya</taxon>
        <taxon>Ascomycota</taxon>
        <taxon>Pezizomycotina</taxon>
        <taxon>Dothideomycetes</taxon>
        <taxon>Dothideomycetes incertae sedis</taxon>
        <taxon>Acrospermales</taxon>
        <taxon>Acrospermaceae</taxon>
        <taxon>Pseudovirgaria</taxon>
    </lineage>
</organism>
<keyword evidence="1 3" id="KW-0853">WD repeat</keyword>
<feature type="compositionally biased region" description="Polar residues" evidence="4">
    <location>
        <begin position="157"/>
        <end position="169"/>
    </location>
</feature>
<feature type="compositionally biased region" description="Polar residues" evidence="4">
    <location>
        <begin position="42"/>
        <end position="64"/>
    </location>
</feature>
<proteinExistence type="predicted"/>
<feature type="compositionally biased region" description="Basic and acidic residues" evidence="4">
    <location>
        <begin position="557"/>
        <end position="566"/>
    </location>
</feature>
<dbReference type="InterPro" id="IPR045159">
    <property type="entry name" value="DCAF7-like"/>
</dbReference>
<dbReference type="Pfam" id="PF00400">
    <property type="entry name" value="WD40"/>
    <property type="match status" value="3"/>
</dbReference>
<feature type="region of interest" description="Disordered" evidence="4">
    <location>
        <begin position="1"/>
        <end position="206"/>
    </location>
</feature>
<evidence type="ECO:0000256" key="2">
    <source>
        <dbReference type="ARBA" id="ARBA00022737"/>
    </source>
</evidence>
<feature type="compositionally biased region" description="Low complexity" evidence="4">
    <location>
        <begin position="170"/>
        <end position="185"/>
    </location>
</feature>
<evidence type="ECO:0000256" key="3">
    <source>
        <dbReference type="PROSITE-ProRule" id="PRU00221"/>
    </source>
</evidence>
<dbReference type="Proteomes" id="UP000799437">
    <property type="component" value="Unassembled WGS sequence"/>
</dbReference>